<proteinExistence type="predicted"/>
<evidence type="ECO:0000313" key="2">
    <source>
        <dbReference type="Proteomes" id="UP000327108"/>
    </source>
</evidence>
<dbReference type="EMBL" id="VYXQ01000008">
    <property type="protein sequence ID" value="KAA9368299.1"/>
    <property type="molecule type" value="Genomic_DNA"/>
</dbReference>
<dbReference type="AlphaFoldDB" id="A0A5N1JYI7"/>
<dbReference type="SUPFAM" id="SSF52402">
    <property type="entry name" value="Adenine nucleotide alpha hydrolases-like"/>
    <property type="match status" value="1"/>
</dbReference>
<evidence type="ECO:0000313" key="1">
    <source>
        <dbReference type="EMBL" id="KAA9368299.1"/>
    </source>
</evidence>
<dbReference type="Proteomes" id="UP000327108">
    <property type="component" value="Unassembled WGS sequence"/>
</dbReference>
<keyword evidence="2" id="KW-1185">Reference proteome</keyword>
<comment type="caution">
    <text evidence="1">The sequence shown here is derived from an EMBL/GenBank/DDBJ whole genome shotgun (WGS) entry which is preliminary data.</text>
</comment>
<reference evidence="1 2" key="1">
    <citation type="submission" date="2019-09" db="EMBL/GenBank/DDBJ databases">
        <title>Biological control of the noxious weed angled onion (Allium triquetrum) thwarted by endophytic bacteria in Victoria, Australia.</title>
        <authorList>
            <person name="Tehranchian P."/>
            <person name="Adair R.J."/>
            <person name="Van T.H."/>
            <person name="Morrison P.D."/>
            <person name="Williams H."/>
            <person name="Lawrie A.C."/>
        </authorList>
    </citation>
    <scope>NUCLEOTIDE SEQUENCE [LARGE SCALE GENOMIC DNA]</scope>
    <source>
        <strain evidence="1 2">RPTAtOch1</strain>
    </source>
</reference>
<evidence type="ECO:0008006" key="3">
    <source>
        <dbReference type="Google" id="ProtNLM"/>
    </source>
</evidence>
<protein>
    <recommendedName>
        <fullName evidence="3">Asparagine synthase</fullName>
    </recommendedName>
</protein>
<organism evidence="1 2">
    <name type="scientific">Ochrobactrum quorumnocens</name>
    <dbReference type="NCBI Taxonomy" id="271865"/>
    <lineage>
        <taxon>Bacteria</taxon>
        <taxon>Pseudomonadati</taxon>
        <taxon>Pseudomonadota</taxon>
        <taxon>Alphaproteobacteria</taxon>
        <taxon>Hyphomicrobiales</taxon>
        <taxon>Brucellaceae</taxon>
        <taxon>Brucella/Ochrobactrum group</taxon>
        <taxon>Ochrobactrum</taxon>
    </lineage>
</organism>
<dbReference type="InterPro" id="IPR014729">
    <property type="entry name" value="Rossmann-like_a/b/a_fold"/>
</dbReference>
<gene>
    <name evidence="1" type="ORF">F3W84_10440</name>
</gene>
<name>A0A5N1JYI7_9HYPH</name>
<accession>A0A5N1JYI7</accession>
<sequence>MIFIVAEQSVVLPSLSALTRQQVLSAFAQNGTGDGLLIYISDNRRVTLVRTAHATIPLYVSAEADRLNVGWDYNAVVAARGAVVLSRSELRCFILYGPQLAQETIVIGVKQVFAGQAASWRMGQPQIDIEPMVECQSLEQSVLSPGAHVTAVFLDLINLSCRALLQHAARPALELSGGMDSSCVAVALKAADMSFLSYALLHDGNAGHQQKIRREELLSQLDCTDRCISSRVCKPFTRLQQHCVEGVDCISVYDDLYWDGILDCLNAMPGDRPDLVITGIGGDELTITELSDATMTISARSTEALEALFFHQVIPTRRLPATGVSQSALSAAFVRAPLFLRQGIWPKNPFIDPRLAQFAQMLPLELKQNRLLNRLTLARSGLSDHFILPRFKENFKRVFMDDLMDFRGDIYWSESVLHTQMIANAAVLSNEIRDLQDSGHTGLSNYILINAVRAEFVVRHYCRHWSACFAD</sequence>
<dbReference type="Gene3D" id="3.40.50.620">
    <property type="entry name" value="HUPs"/>
    <property type="match status" value="1"/>
</dbReference>